<dbReference type="GO" id="GO:0006508">
    <property type="term" value="P:proteolysis"/>
    <property type="evidence" value="ECO:0007669"/>
    <property type="project" value="InterPro"/>
</dbReference>
<dbReference type="InterPro" id="IPR001769">
    <property type="entry name" value="Gingipain"/>
</dbReference>
<dbReference type="Pfam" id="PF07705">
    <property type="entry name" value="CARDB"/>
    <property type="match status" value="1"/>
</dbReference>
<evidence type="ECO:0000313" key="4">
    <source>
        <dbReference type="EMBL" id="SNC60260.1"/>
    </source>
</evidence>
<dbReference type="Pfam" id="PF01364">
    <property type="entry name" value="Peptidase_C25"/>
    <property type="match status" value="1"/>
</dbReference>
<protein>
    <submittedName>
        <fullName evidence="4">CARDB protein</fullName>
    </submittedName>
</protein>
<feature type="chain" id="PRO_5012284490" evidence="1">
    <location>
        <begin position="33"/>
        <end position="1526"/>
    </location>
</feature>
<dbReference type="EMBL" id="FYEW01000001">
    <property type="protein sequence ID" value="SNC60260.1"/>
    <property type="molecule type" value="Genomic_DNA"/>
</dbReference>
<gene>
    <name evidence="4" type="ORF">SAMN06265337_0221</name>
</gene>
<evidence type="ECO:0000313" key="5">
    <source>
        <dbReference type="Proteomes" id="UP000198131"/>
    </source>
</evidence>
<dbReference type="GO" id="GO:0008234">
    <property type="term" value="F:cysteine-type peptidase activity"/>
    <property type="evidence" value="ECO:0007669"/>
    <property type="project" value="InterPro"/>
</dbReference>
<name>A0A212T335_9BACT</name>
<dbReference type="RefSeq" id="WP_088841584.1">
    <property type="nucleotide sequence ID" value="NZ_FYEW01000001.1"/>
</dbReference>
<reference evidence="5" key="1">
    <citation type="submission" date="2017-06" db="EMBL/GenBank/DDBJ databases">
        <authorList>
            <person name="Varghese N."/>
            <person name="Submissions S."/>
        </authorList>
    </citation>
    <scope>NUCLEOTIDE SEQUENCE [LARGE SCALE GENOMIC DNA]</scope>
    <source>
        <strain evidence="5">DSM 11116</strain>
    </source>
</reference>
<dbReference type="Proteomes" id="UP000198131">
    <property type="component" value="Unassembled WGS sequence"/>
</dbReference>
<keyword evidence="1" id="KW-0732">Signal</keyword>
<feature type="domain" description="CARDB" evidence="3">
    <location>
        <begin position="808"/>
        <end position="912"/>
    </location>
</feature>
<sequence length="1526" mass="167352">MKQPYHLLTIKLGGWVALLLAFFALAPLAAEAQSGPYGNEWIVPGQQYYRIKLARTGLYRLDYQYLTQAGAGGVSPQRLQLWRRGREVAIHVGGNQSSLDPTTFVEFFGQKNDAALDRGMFRSASDQAQPYFSMFTDTAAYFLTWSNVAPGKRMTQSNLTGTTPHASRVQKTLRVESFRWNTINDEANVYQSWAELGEGFFSEEFGSRGYVDPITRDPWFALDSIWSVNSSGQAPHLDIQVVGKSSGAHISEVAVVAPGGIRVLGTIAFTDYGFARKSFTLLPSDRAANGRVQIQVKQVGTGGPRGDVARVAYLRLAFGQTSRWNPRRSQLLFANDSTLAGPAFYALDSIPASVRGYDVTDPYNVLRVEGQALGANRRGYVFPQAEGRTRSLMLAEADRALVPGVGRRVQFRQISPAAHNFLIISSRVLMQPASGVTNPVRAYANYRASSAGGSYDTLVVTSEELYDQFHYGERSALAVRQFAQWMLAGSKRPMSLLLLGKGLGVAEYCSSYHRVNPEGYTYAACGGPDNSVVRNLVPASTRGVSDVFFTANWQSNDYAPRMATGRVSAQTPQQVVNYLSKLQEHEVPAYAEWRRNVLHMAGGKEPAERLQYAAFLEEYATYVRKPPFGGTVKTYLRGDYPGTTPGEAQINWAPDLNAGVSFISYFGHGDTGYLDWGIPNINNPASGINNKGKYPVMYVSGCSAGNSFRAIPAFGGDQYVLAADKGFVGFLSDSDLAFPYDLHEMHTEMVKLLFSDPQWYGKPVAEVQQEVIRRLQGTNSLPNATTAMLMNTIWQGDPALKLYSPLKPDYQVASVKVAPDVVPVTAPSFQLQVRVANPGRRTTGKLDIKVTRTFGTNTVVLPIFTVPQARRDTTYTLTIPNTGLGSIIGQNTFLVELDPSNLIDESDETNNSGTTTYAFLTGGVTTLSPPEFGIVGARTVRLVGQSNLPTTVSREYDMELDTVQTFNSPLIQRTTLAAVMVPEWSVTAPIIANRDSVVWYWRMRFHAPQAGEESGWATSSFRIISGRNGGWSQSHVGQFQRDEKAGITVAAPGGQWAFDAGSKQATITSTRIGPARQWETLSHTIRTSPTGSYTLRLIGIDANNNSVELNPNVTSRRLDLSTISATTYPYLQLEAVVKENGSGPAPQLEQWLIAYQGVPEGVVRPQTVALDGAALALQAKQQGKLSIPVTFQNVADFDFTNPMVAYILVRNDNNGLREKYIKLPGAALTAHTQRTYQVELDIRDLLGTLSGQIVLNPNLALSPNRQPELNYFNNEQGITSFQVDDRDTPPVLDVAFDGRHLLNGDIVSAQPIITVQLRDQDKLRPIKDRTAFNLFLTSPNGGATVPLNLNAANVTFVADSANGVARLEVHLGKETALKDGIYTLEVQGKDGSGKLAGSEPYRITFEVITTAGISNVFPYPNPVTSKAKFVFTLTGSEVPRNMKIQIMTLTGRVVREIMMSELGNLHIGNNITDYAWDGTDEFGDRLANGTYLYRVVLDDPQGKFEQRTTAADKAFKQGWGKLVLIR</sequence>
<dbReference type="Gene3D" id="2.60.40.10">
    <property type="entry name" value="Immunoglobulins"/>
    <property type="match status" value="1"/>
</dbReference>
<dbReference type="InterPro" id="IPR029030">
    <property type="entry name" value="Caspase-like_dom_sf"/>
</dbReference>
<dbReference type="InterPro" id="IPR013783">
    <property type="entry name" value="Ig-like_fold"/>
</dbReference>
<accession>A0A212T335</accession>
<dbReference type="InterPro" id="IPR011635">
    <property type="entry name" value="CARDB"/>
</dbReference>
<proteinExistence type="predicted"/>
<organism evidence="4 5">
    <name type="scientific">Hymenobacter gelipurpurascens</name>
    <dbReference type="NCBI Taxonomy" id="89968"/>
    <lineage>
        <taxon>Bacteria</taxon>
        <taxon>Pseudomonadati</taxon>
        <taxon>Bacteroidota</taxon>
        <taxon>Cytophagia</taxon>
        <taxon>Cytophagales</taxon>
        <taxon>Hymenobacteraceae</taxon>
        <taxon>Hymenobacter</taxon>
    </lineage>
</organism>
<dbReference type="SUPFAM" id="SSF52129">
    <property type="entry name" value="Caspase-like"/>
    <property type="match status" value="1"/>
</dbReference>
<feature type="signal peptide" evidence="1">
    <location>
        <begin position="1"/>
        <end position="32"/>
    </location>
</feature>
<dbReference type="Gene3D" id="3.40.50.1460">
    <property type="match status" value="1"/>
</dbReference>
<evidence type="ECO:0000259" key="2">
    <source>
        <dbReference type="Pfam" id="PF01364"/>
    </source>
</evidence>
<evidence type="ECO:0000259" key="3">
    <source>
        <dbReference type="Pfam" id="PF07705"/>
    </source>
</evidence>
<feature type="domain" description="Gingipain" evidence="2">
    <location>
        <begin position="422"/>
        <end position="802"/>
    </location>
</feature>
<dbReference type="OrthoDB" id="9757650at2"/>
<keyword evidence="5" id="KW-1185">Reference proteome</keyword>
<evidence type="ECO:0000256" key="1">
    <source>
        <dbReference type="SAM" id="SignalP"/>
    </source>
</evidence>
<dbReference type="Gene3D" id="2.60.40.4070">
    <property type="match status" value="1"/>
</dbReference>